<dbReference type="Proteomes" id="UP000015106">
    <property type="component" value="Chromosome 6"/>
</dbReference>
<reference evidence="2" key="2">
    <citation type="submission" date="2018-03" db="EMBL/GenBank/DDBJ databases">
        <title>The Triticum urartu genome reveals the dynamic nature of wheat genome evolution.</title>
        <authorList>
            <person name="Ling H."/>
            <person name="Ma B."/>
            <person name="Shi X."/>
            <person name="Liu H."/>
            <person name="Dong L."/>
            <person name="Sun H."/>
            <person name="Cao Y."/>
            <person name="Gao Q."/>
            <person name="Zheng S."/>
            <person name="Li Y."/>
            <person name="Yu Y."/>
            <person name="Du H."/>
            <person name="Qi M."/>
            <person name="Li Y."/>
            <person name="Yu H."/>
            <person name="Cui Y."/>
            <person name="Wang N."/>
            <person name="Chen C."/>
            <person name="Wu H."/>
            <person name="Zhao Y."/>
            <person name="Zhang J."/>
            <person name="Li Y."/>
            <person name="Zhou W."/>
            <person name="Zhang B."/>
            <person name="Hu W."/>
            <person name="Eijk M."/>
            <person name="Tang J."/>
            <person name="Witsenboer H."/>
            <person name="Zhao S."/>
            <person name="Li Z."/>
            <person name="Zhang A."/>
            <person name="Wang D."/>
            <person name="Liang C."/>
        </authorList>
    </citation>
    <scope>NUCLEOTIDE SEQUENCE [LARGE SCALE GENOMIC DNA]</scope>
    <source>
        <strain evidence="2">cv. G1812</strain>
    </source>
</reference>
<feature type="region of interest" description="Disordered" evidence="1">
    <location>
        <begin position="1"/>
        <end position="46"/>
    </location>
</feature>
<evidence type="ECO:0000313" key="3">
    <source>
        <dbReference type="Proteomes" id="UP000015106"/>
    </source>
</evidence>
<proteinExistence type="predicted"/>
<organism evidence="2 3">
    <name type="scientific">Triticum urartu</name>
    <name type="common">Red wild einkorn</name>
    <name type="synonym">Crithodium urartu</name>
    <dbReference type="NCBI Taxonomy" id="4572"/>
    <lineage>
        <taxon>Eukaryota</taxon>
        <taxon>Viridiplantae</taxon>
        <taxon>Streptophyta</taxon>
        <taxon>Embryophyta</taxon>
        <taxon>Tracheophyta</taxon>
        <taxon>Spermatophyta</taxon>
        <taxon>Magnoliopsida</taxon>
        <taxon>Liliopsida</taxon>
        <taxon>Poales</taxon>
        <taxon>Poaceae</taxon>
        <taxon>BOP clade</taxon>
        <taxon>Pooideae</taxon>
        <taxon>Triticodae</taxon>
        <taxon>Triticeae</taxon>
        <taxon>Triticinae</taxon>
        <taxon>Triticum</taxon>
    </lineage>
</organism>
<dbReference type="AlphaFoldDB" id="A0A8R7QR61"/>
<dbReference type="EnsemblPlants" id="TuG1812G0600001581.01.T02">
    <property type="protein sequence ID" value="TuG1812G0600001581.01.T02"/>
    <property type="gene ID" value="TuG1812G0600001581.01"/>
</dbReference>
<keyword evidence="3" id="KW-1185">Reference proteome</keyword>
<evidence type="ECO:0000256" key="1">
    <source>
        <dbReference type="SAM" id="MobiDB-lite"/>
    </source>
</evidence>
<dbReference type="Gramene" id="TuG1812G0600001581.01.T02">
    <property type="protein sequence ID" value="TuG1812G0600001581.01.T02"/>
    <property type="gene ID" value="TuG1812G0600001581.01"/>
</dbReference>
<feature type="compositionally biased region" description="Basic residues" evidence="1">
    <location>
        <begin position="1"/>
        <end position="11"/>
    </location>
</feature>
<evidence type="ECO:0000313" key="2">
    <source>
        <dbReference type="EnsemblPlants" id="TuG1812G0600001581.01.T02"/>
    </source>
</evidence>
<reference evidence="3" key="1">
    <citation type="journal article" date="2013" name="Nature">
        <title>Draft genome of the wheat A-genome progenitor Triticum urartu.</title>
        <authorList>
            <person name="Ling H.Q."/>
            <person name="Zhao S."/>
            <person name="Liu D."/>
            <person name="Wang J."/>
            <person name="Sun H."/>
            <person name="Zhang C."/>
            <person name="Fan H."/>
            <person name="Li D."/>
            <person name="Dong L."/>
            <person name="Tao Y."/>
            <person name="Gao C."/>
            <person name="Wu H."/>
            <person name="Li Y."/>
            <person name="Cui Y."/>
            <person name="Guo X."/>
            <person name="Zheng S."/>
            <person name="Wang B."/>
            <person name="Yu K."/>
            <person name="Liang Q."/>
            <person name="Yang W."/>
            <person name="Lou X."/>
            <person name="Chen J."/>
            <person name="Feng M."/>
            <person name="Jian J."/>
            <person name="Zhang X."/>
            <person name="Luo G."/>
            <person name="Jiang Y."/>
            <person name="Liu J."/>
            <person name="Wang Z."/>
            <person name="Sha Y."/>
            <person name="Zhang B."/>
            <person name="Wu H."/>
            <person name="Tang D."/>
            <person name="Shen Q."/>
            <person name="Xue P."/>
            <person name="Zou S."/>
            <person name="Wang X."/>
            <person name="Liu X."/>
            <person name="Wang F."/>
            <person name="Yang Y."/>
            <person name="An X."/>
            <person name="Dong Z."/>
            <person name="Zhang K."/>
            <person name="Zhang X."/>
            <person name="Luo M.C."/>
            <person name="Dvorak J."/>
            <person name="Tong Y."/>
            <person name="Wang J."/>
            <person name="Yang H."/>
            <person name="Li Z."/>
            <person name="Wang D."/>
            <person name="Zhang A."/>
            <person name="Wang J."/>
        </authorList>
    </citation>
    <scope>NUCLEOTIDE SEQUENCE</scope>
    <source>
        <strain evidence="3">cv. G1812</strain>
    </source>
</reference>
<protein>
    <submittedName>
        <fullName evidence="2">Uncharacterized protein</fullName>
    </submittedName>
</protein>
<feature type="compositionally biased region" description="Polar residues" evidence="1">
    <location>
        <begin position="15"/>
        <end position="25"/>
    </location>
</feature>
<name>A0A8R7QR61_TRIUA</name>
<accession>A0A8R7QR61</accession>
<reference evidence="2" key="3">
    <citation type="submission" date="2022-06" db="UniProtKB">
        <authorList>
            <consortium name="EnsemblPlants"/>
        </authorList>
    </citation>
    <scope>IDENTIFICATION</scope>
</reference>
<sequence length="111" mass="13070">MRAHYLRHHDRSRSPLPSRQGLSQQRPPPRPRPATCLRQVRRPRPELRPRASRVLVHRRPRSLLTLLLERYPRFYGQGPPPIHCFLGQCQPCMQESHELLCFAPRIKSTIA</sequence>